<dbReference type="PANTHER" id="PTHR10625">
    <property type="entry name" value="HISTONE DEACETYLASE HDAC1-RELATED"/>
    <property type="match status" value="1"/>
</dbReference>
<gene>
    <name evidence="3" type="ORF">SNEC2469_LOCUS2692</name>
</gene>
<dbReference type="InterPro" id="IPR023801">
    <property type="entry name" value="His_deacetylse_dom"/>
</dbReference>
<evidence type="ECO:0000259" key="2">
    <source>
        <dbReference type="Pfam" id="PF00850"/>
    </source>
</evidence>
<feature type="domain" description="Histone deacetylase" evidence="2">
    <location>
        <begin position="36"/>
        <end position="297"/>
    </location>
</feature>
<reference evidence="3" key="1">
    <citation type="submission" date="2021-02" db="EMBL/GenBank/DDBJ databases">
        <authorList>
            <person name="Dougan E. K."/>
            <person name="Rhodes N."/>
            <person name="Thang M."/>
            <person name="Chan C."/>
        </authorList>
    </citation>
    <scope>NUCLEOTIDE SEQUENCE</scope>
</reference>
<keyword evidence="1" id="KW-0378">Hydrolase</keyword>
<sequence>VFESRSEAPRPKKEGGLCFFSSDWADMQLPATHRFPIDKYRMAREVLEEAGIPVLAGPLATFEEASLAHTEGYVRSIFRGDCTDQMRRRVGFREAPMKAYVLRTLASLGATVAATRHCLNHGVWSGAVSGGTHHAFADSGEGFCVFNDIAVAARLAQREFQVTSVLVIDLDVHQGNGTAGIFQDDPSVYTVSVHQKKGYPFSTRCASDMEIDLPDGCDDEEFLEALMPIRDLIAQKGGSRSLLIYQAGVDGLQGDRFGRWALTRRGLQKRNAFLYSLASECRMPLLITMGGGYHKDIRETVRASADVYLQAAAWEQCS</sequence>
<dbReference type="Pfam" id="PF00850">
    <property type="entry name" value="Hist_deacetyl"/>
    <property type="match status" value="1"/>
</dbReference>
<feature type="non-terminal residue" evidence="3">
    <location>
        <position position="318"/>
    </location>
</feature>
<evidence type="ECO:0000313" key="4">
    <source>
        <dbReference type="Proteomes" id="UP000601435"/>
    </source>
</evidence>
<dbReference type="OrthoDB" id="437693at2759"/>
<dbReference type="GO" id="GO:0040029">
    <property type="term" value="P:epigenetic regulation of gene expression"/>
    <property type="evidence" value="ECO:0007669"/>
    <property type="project" value="TreeGrafter"/>
</dbReference>
<dbReference type="CDD" id="cd09993">
    <property type="entry name" value="HDAC_classIV"/>
    <property type="match status" value="1"/>
</dbReference>
<protein>
    <recommendedName>
        <fullName evidence="2">Histone deacetylase domain-containing protein</fullName>
    </recommendedName>
</protein>
<dbReference type="InterPro" id="IPR037138">
    <property type="entry name" value="His_deacetylse_dom_sf"/>
</dbReference>
<dbReference type="GO" id="GO:0016787">
    <property type="term" value="F:hydrolase activity"/>
    <property type="evidence" value="ECO:0007669"/>
    <property type="project" value="UniProtKB-KW"/>
</dbReference>
<dbReference type="Proteomes" id="UP000601435">
    <property type="component" value="Unassembled WGS sequence"/>
</dbReference>
<dbReference type="PANTHER" id="PTHR10625:SF19">
    <property type="entry name" value="HISTONE DEACETYLASE 12"/>
    <property type="match status" value="1"/>
</dbReference>
<feature type="non-terminal residue" evidence="3">
    <location>
        <position position="1"/>
    </location>
</feature>
<dbReference type="InterPro" id="IPR000286">
    <property type="entry name" value="HDACs"/>
</dbReference>
<dbReference type="GO" id="GO:0004407">
    <property type="term" value="F:histone deacetylase activity"/>
    <property type="evidence" value="ECO:0007669"/>
    <property type="project" value="InterPro"/>
</dbReference>
<comment type="caution">
    <text evidence="3">The sequence shown here is derived from an EMBL/GenBank/DDBJ whole genome shotgun (WGS) entry which is preliminary data.</text>
</comment>
<organism evidence="3 4">
    <name type="scientific">Symbiodinium necroappetens</name>
    <dbReference type="NCBI Taxonomy" id="1628268"/>
    <lineage>
        <taxon>Eukaryota</taxon>
        <taxon>Sar</taxon>
        <taxon>Alveolata</taxon>
        <taxon>Dinophyceae</taxon>
        <taxon>Suessiales</taxon>
        <taxon>Symbiodiniaceae</taxon>
        <taxon>Symbiodinium</taxon>
    </lineage>
</organism>
<dbReference type="EMBL" id="CAJNJA010007026">
    <property type="protein sequence ID" value="CAE7219075.1"/>
    <property type="molecule type" value="Genomic_DNA"/>
</dbReference>
<evidence type="ECO:0000256" key="1">
    <source>
        <dbReference type="ARBA" id="ARBA00022801"/>
    </source>
</evidence>
<keyword evidence="4" id="KW-1185">Reference proteome</keyword>
<accession>A0A812K2G3</accession>
<dbReference type="InterPro" id="IPR044150">
    <property type="entry name" value="HDAC_classIV"/>
</dbReference>
<evidence type="ECO:0000313" key="3">
    <source>
        <dbReference type="EMBL" id="CAE7219075.1"/>
    </source>
</evidence>
<name>A0A812K2G3_9DINO</name>
<dbReference type="SUPFAM" id="SSF52768">
    <property type="entry name" value="Arginase/deacetylase"/>
    <property type="match status" value="1"/>
</dbReference>
<proteinExistence type="predicted"/>
<dbReference type="Gene3D" id="3.40.800.20">
    <property type="entry name" value="Histone deacetylase domain"/>
    <property type="match status" value="1"/>
</dbReference>
<dbReference type="AlphaFoldDB" id="A0A812K2G3"/>
<dbReference type="PRINTS" id="PR01270">
    <property type="entry name" value="HDASUPER"/>
</dbReference>
<dbReference type="InterPro" id="IPR023696">
    <property type="entry name" value="Ureohydrolase_dom_sf"/>
</dbReference>